<keyword evidence="4" id="KW-1185">Reference proteome</keyword>
<feature type="region of interest" description="Disordered" evidence="2">
    <location>
        <begin position="1"/>
        <end position="27"/>
    </location>
</feature>
<feature type="compositionally biased region" description="Basic residues" evidence="2">
    <location>
        <begin position="1"/>
        <end position="22"/>
    </location>
</feature>
<sequence>MSSRSRSPRSRSRSRSPSHSRSRSYSPIPEPPFLLKLFCRTGRYHNPIEFADPSSLPRHIPLYLRPTSTLSDVTLRLAAAPDSPLPALCVGTRLVFRLIFRDPSRHSDQPPGYVVKEIGTLVIGAEADTDPEGFGDGAKTLDDVRFIVGDYLSCIILLPSETTGEVAPRRTLRDPYVESFEDGGGARGMAELLGTRRVGGFGRARSDFETRGGLERRGDFNRRIGFDRHRYRDRDMGRGRGGEGGGRGGFPQGEWRRGERLPESRMGSGRDLR</sequence>
<dbReference type="InterPro" id="IPR010516">
    <property type="entry name" value="SAP18"/>
</dbReference>
<feature type="compositionally biased region" description="Basic and acidic residues" evidence="2">
    <location>
        <begin position="232"/>
        <end position="241"/>
    </location>
</feature>
<dbReference type="EMBL" id="JAULSV010000004">
    <property type="protein sequence ID" value="KAK0646490.1"/>
    <property type="molecule type" value="Genomic_DNA"/>
</dbReference>
<dbReference type="Gene3D" id="3.10.20.550">
    <property type="entry name" value="ASAP complex, SAP18 subunit"/>
    <property type="match status" value="1"/>
</dbReference>
<dbReference type="AlphaFoldDB" id="A0AA40CPP6"/>
<gene>
    <name evidence="3" type="ORF">B0T16DRAFT_413559</name>
</gene>
<evidence type="ECO:0000313" key="4">
    <source>
        <dbReference type="Proteomes" id="UP001174936"/>
    </source>
</evidence>
<evidence type="ECO:0000256" key="1">
    <source>
        <dbReference type="ARBA" id="ARBA00009143"/>
    </source>
</evidence>
<dbReference type="InterPro" id="IPR042534">
    <property type="entry name" value="SAP18_sf"/>
</dbReference>
<feature type="region of interest" description="Disordered" evidence="2">
    <location>
        <begin position="232"/>
        <end position="273"/>
    </location>
</feature>
<dbReference type="Proteomes" id="UP001174936">
    <property type="component" value="Unassembled WGS sequence"/>
</dbReference>
<organism evidence="3 4">
    <name type="scientific">Cercophora newfieldiana</name>
    <dbReference type="NCBI Taxonomy" id="92897"/>
    <lineage>
        <taxon>Eukaryota</taxon>
        <taxon>Fungi</taxon>
        <taxon>Dikarya</taxon>
        <taxon>Ascomycota</taxon>
        <taxon>Pezizomycotina</taxon>
        <taxon>Sordariomycetes</taxon>
        <taxon>Sordariomycetidae</taxon>
        <taxon>Sordariales</taxon>
        <taxon>Lasiosphaeriaceae</taxon>
        <taxon>Cercophora</taxon>
    </lineage>
</organism>
<proteinExistence type="inferred from homology"/>
<protein>
    <submittedName>
        <fullName evidence="3">Sin3 associated polypeptide p18-domain-containing protein</fullName>
    </submittedName>
</protein>
<name>A0AA40CPP6_9PEZI</name>
<dbReference type="PANTHER" id="PTHR13082">
    <property type="entry name" value="SAP18"/>
    <property type="match status" value="1"/>
</dbReference>
<feature type="compositionally biased region" description="Basic and acidic residues" evidence="2">
    <location>
        <begin position="254"/>
        <end position="273"/>
    </location>
</feature>
<reference evidence="3" key="1">
    <citation type="submission" date="2023-06" db="EMBL/GenBank/DDBJ databases">
        <title>Genome-scale phylogeny and comparative genomics of the fungal order Sordariales.</title>
        <authorList>
            <consortium name="Lawrence Berkeley National Laboratory"/>
            <person name="Hensen N."/>
            <person name="Bonometti L."/>
            <person name="Westerberg I."/>
            <person name="Brannstrom I.O."/>
            <person name="Guillou S."/>
            <person name="Cros-Aarteil S."/>
            <person name="Calhoun S."/>
            <person name="Haridas S."/>
            <person name="Kuo A."/>
            <person name="Mondo S."/>
            <person name="Pangilinan J."/>
            <person name="Riley R."/>
            <person name="Labutti K."/>
            <person name="Andreopoulos B."/>
            <person name="Lipzen A."/>
            <person name="Chen C."/>
            <person name="Yanf M."/>
            <person name="Daum C."/>
            <person name="Ng V."/>
            <person name="Clum A."/>
            <person name="Steindorff A."/>
            <person name="Ohm R."/>
            <person name="Martin F."/>
            <person name="Silar P."/>
            <person name="Natvig D."/>
            <person name="Lalanne C."/>
            <person name="Gautier V."/>
            <person name="Ament-Velasquez S.L."/>
            <person name="Kruys A."/>
            <person name="Hutchinson M.I."/>
            <person name="Powell A.J."/>
            <person name="Barry K."/>
            <person name="Miller A.N."/>
            <person name="Grigoriev I.V."/>
            <person name="Debuchy R."/>
            <person name="Gladieux P."/>
            <person name="Thoren M.H."/>
            <person name="Johannesson H."/>
        </authorList>
    </citation>
    <scope>NUCLEOTIDE SEQUENCE</scope>
    <source>
        <strain evidence="3">SMH2532-1</strain>
    </source>
</reference>
<comment type="similarity">
    <text evidence="1">Belongs to the SAP18 family.</text>
</comment>
<comment type="caution">
    <text evidence="3">The sequence shown here is derived from an EMBL/GenBank/DDBJ whole genome shotgun (WGS) entry which is preliminary data.</text>
</comment>
<dbReference type="PANTHER" id="PTHR13082:SF0">
    <property type="entry name" value="HISTONE DEACETYLASE COMPLEX SUBUNIT SAP18"/>
    <property type="match status" value="1"/>
</dbReference>
<dbReference type="Pfam" id="PF06487">
    <property type="entry name" value="SAP18"/>
    <property type="match status" value="1"/>
</dbReference>
<accession>A0AA40CPP6</accession>
<evidence type="ECO:0000256" key="2">
    <source>
        <dbReference type="SAM" id="MobiDB-lite"/>
    </source>
</evidence>
<dbReference type="GO" id="GO:0005634">
    <property type="term" value="C:nucleus"/>
    <property type="evidence" value="ECO:0007669"/>
    <property type="project" value="TreeGrafter"/>
</dbReference>
<feature type="compositionally biased region" description="Gly residues" evidence="2">
    <location>
        <begin position="242"/>
        <end position="251"/>
    </location>
</feature>
<evidence type="ECO:0000313" key="3">
    <source>
        <dbReference type="EMBL" id="KAK0646490.1"/>
    </source>
</evidence>